<reference evidence="7 8" key="1">
    <citation type="submission" date="2009-06" db="EMBL/GenBank/DDBJ databases">
        <title>The Genome Sequence of Loxodonta africana (African elephant).</title>
        <authorList>
            <person name="Di Palma F."/>
            <person name="Heiman D."/>
            <person name="Young S."/>
            <person name="Johnson J."/>
            <person name="Lander E.S."/>
            <person name="Lindblad-Toh K."/>
        </authorList>
    </citation>
    <scope>NUCLEOTIDE SEQUENCE [LARGE SCALE GENOMIC DNA]</scope>
    <source>
        <strain evidence="7 8">Isolate ISIS603380</strain>
    </source>
</reference>
<evidence type="ECO:0000259" key="6">
    <source>
        <dbReference type="PROSITE" id="PS50240"/>
    </source>
</evidence>
<reference evidence="7" key="3">
    <citation type="submission" date="2025-09" db="UniProtKB">
        <authorList>
            <consortium name="Ensembl"/>
        </authorList>
    </citation>
    <scope>IDENTIFICATION</scope>
    <source>
        <strain evidence="7">Isolate ISIS603380</strain>
    </source>
</reference>
<evidence type="ECO:0000256" key="5">
    <source>
        <dbReference type="RuleBase" id="RU363034"/>
    </source>
</evidence>
<evidence type="ECO:0000256" key="1">
    <source>
        <dbReference type="ARBA" id="ARBA00022670"/>
    </source>
</evidence>
<dbReference type="SMART" id="SM00020">
    <property type="entry name" value="Tryp_SPc"/>
    <property type="match status" value="1"/>
</dbReference>
<dbReference type="HOGENOM" id="CLU_006842_0_4_1"/>
<dbReference type="Gene3D" id="2.40.10.10">
    <property type="entry name" value="Trypsin-like serine proteases"/>
    <property type="match status" value="1"/>
</dbReference>
<dbReference type="PROSITE" id="PS00135">
    <property type="entry name" value="TRYPSIN_SER"/>
    <property type="match status" value="1"/>
</dbReference>
<protein>
    <recommendedName>
        <fullName evidence="6">Peptidase S1 domain-containing protein</fullName>
    </recommendedName>
</protein>
<name>G3U765_LOXAF</name>
<evidence type="ECO:0000256" key="4">
    <source>
        <dbReference type="ARBA" id="ARBA00023157"/>
    </source>
</evidence>
<organism evidence="7 8">
    <name type="scientific">Loxodonta africana</name>
    <name type="common">African elephant</name>
    <dbReference type="NCBI Taxonomy" id="9785"/>
    <lineage>
        <taxon>Eukaryota</taxon>
        <taxon>Metazoa</taxon>
        <taxon>Chordata</taxon>
        <taxon>Craniata</taxon>
        <taxon>Vertebrata</taxon>
        <taxon>Euteleostomi</taxon>
        <taxon>Mammalia</taxon>
        <taxon>Eutheria</taxon>
        <taxon>Afrotheria</taxon>
        <taxon>Proboscidea</taxon>
        <taxon>Elephantidae</taxon>
        <taxon>Loxodonta</taxon>
    </lineage>
</organism>
<dbReference type="PROSITE" id="PS00134">
    <property type="entry name" value="TRYPSIN_HIS"/>
    <property type="match status" value="1"/>
</dbReference>
<dbReference type="STRING" id="9785.ENSLAFP00000023673"/>
<dbReference type="GO" id="GO:0005886">
    <property type="term" value="C:plasma membrane"/>
    <property type="evidence" value="ECO:0007669"/>
    <property type="project" value="TreeGrafter"/>
</dbReference>
<proteinExistence type="predicted"/>
<keyword evidence="8" id="KW-1185">Reference proteome</keyword>
<dbReference type="InterPro" id="IPR033116">
    <property type="entry name" value="TRYPSIN_SER"/>
</dbReference>
<dbReference type="Ensembl" id="ENSLAFT00000026212.1">
    <property type="protein sequence ID" value="ENSLAFP00000023673.1"/>
    <property type="gene ID" value="ENSLAFG00000027565.1"/>
</dbReference>
<dbReference type="Proteomes" id="UP000007646">
    <property type="component" value="Unassembled WGS sequence"/>
</dbReference>
<keyword evidence="3 5" id="KW-0720">Serine protease</keyword>
<dbReference type="InterPro" id="IPR043504">
    <property type="entry name" value="Peptidase_S1_PA_chymotrypsin"/>
</dbReference>
<dbReference type="SUPFAM" id="SSF50494">
    <property type="entry name" value="Trypsin-like serine proteases"/>
    <property type="match status" value="1"/>
</dbReference>
<reference evidence="7" key="2">
    <citation type="submission" date="2025-08" db="UniProtKB">
        <authorList>
            <consortium name="Ensembl"/>
        </authorList>
    </citation>
    <scope>IDENTIFICATION</scope>
    <source>
        <strain evidence="7">Isolate ISIS603380</strain>
    </source>
</reference>
<dbReference type="GeneTree" id="ENSGT00940000160104"/>
<dbReference type="OMA" id="NTISPRM"/>
<dbReference type="CDD" id="cd00190">
    <property type="entry name" value="Tryp_SPc"/>
    <property type="match status" value="1"/>
</dbReference>
<dbReference type="InterPro" id="IPR001314">
    <property type="entry name" value="Peptidase_S1A"/>
</dbReference>
<dbReference type="GO" id="GO:0004252">
    <property type="term" value="F:serine-type endopeptidase activity"/>
    <property type="evidence" value="ECO:0007669"/>
    <property type="project" value="InterPro"/>
</dbReference>
<keyword evidence="2 5" id="KW-0378">Hydrolase</keyword>
<accession>G3U765</accession>
<dbReference type="MEROPS" id="S01.308"/>
<keyword evidence="1 5" id="KW-0645">Protease</keyword>
<dbReference type="PANTHER" id="PTHR24253:SF62">
    <property type="entry name" value="TRANSMEMBRANE PROTEASE SERINE 6"/>
    <property type="match status" value="1"/>
</dbReference>
<dbReference type="InterPro" id="IPR009003">
    <property type="entry name" value="Peptidase_S1_PA"/>
</dbReference>
<dbReference type="Pfam" id="PF00089">
    <property type="entry name" value="Trypsin"/>
    <property type="match status" value="1"/>
</dbReference>
<evidence type="ECO:0000313" key="8">
    <source>
        <dbReference type="Proteomes" id="UP000007646"/>
    </source>
</evidence>
<keyword evidence="4" id="KW-1015">Disulfide bond</keyword>
<dbReference type="PROSITE" id="PS50240">
    <property type="entry name" value="TRYPSIN_DOM"/>
    <property type="match status" value="1"/>
</dbReference>
<dbReference type="InParanoid" id="G3U765"/>
<dbReference type="FunFam" id="2.40.10.10:FF:000003">
    <property type="entry name" value="Transmembrane serine protease 3"/>
    <property type="match status" value="1"/>
</dbReference>
<sequence>CGLQGPSSRIVGGAMSSEGEWPWQASLQVRGRHICGGALIADRWVITAAHCFQEDSFLQAGSVILGKGLPSQSSRWPGEVSFKVSRLLLHPYHEEDSHDYDVALLQLDHPVVRSAAVHPVCLPARSHFFEPGLHCWITGWGALREGADRKVPTPRPEGRDNALQKVDVQLIPQDLCSEAYRYQVTPRMLCAGYRKGRKDSCQGDSGGPLVCKEPSGRWFLAGLVSWGLGCGRPNYFGVYTRITGVIGWIQQVLT</sequence>
<dbReference type="eggNOG" id="KOG3627">
    <property type="taxonomic scope" value="Eukaryota"/>
</dbReference>
<evidence type="ECO:0000313" key="7">
    <source>
        <dbReference type="Ensembl" id="ENSLAFP00000023673.1"/>
    </source>
</evidence>
<evidence type="ECO:0000256" key="2">
    <source>
        <dbReference type="ARBA" id="ARBA00022801"/>
    </source>
</evidence>
<evidence type="ECO:0000256" key="3">
    <source>
        <dbReference type="ARBA" id="ARBA00022825"/>
    </source>
</evidence>
<dbReference type="GO" id="GO:0006508">
    <property type="term" value="P:proteolysis"/>
    <property type="evidence" value="ECO:0007669"/>
    <property type="project" value="UniProtKB-KW"/>
</dbReference>
<dbReference type="PRINTS" id="PR00722">
    <property type="entry name" value="CHYMOTRYPSIN"/>
</dbReference>
<dbReference type="InterPro" id="IPR001254">
    <property type="entry name" value="Trypsin_dom"/>
</dbReference>
<dbReference type="AlphaFoldDB" id="G3U765"/>
<dbReference type="InterPro" id="IPR018114">
    <property type="entry name" value="TRYPSIN_HIS"/>
</dbReference>
<dbReference type="PANTHER" id="PTHR24253">
    <property type="entry name" value="TRANSMEMBRANE PROTEASE SERINE"/>
    <property type="match status" value="1"/>
</dbReference>
<feature type="domain" description="Peptidase S1" evidence="6">
    <location>
        <begin position="10"/>
        <end position="254"/>
    </location>
</feature>